<dbReference type="GO" id="GO:0016787">
    <property type="term" value="F:hydrolase activity"/>
    <property type="evidence" value="ECO:0007669"/>
    <property type="project" value="UniProtKB-KW"/>
</dbReference>
<evidence type="ECO:0000256" key="1">
    <source>
        <dbReference type="ARBA" id="ARBA00001947"/>
    </source>
</evidence>
<protein>
    <submittedName>
        <fullName evidence="7">Glyoxylase, beta-lactamase superfamily II</fullName>
    </submittedName>
</protein>
<proteinExistence type="inferred from homology"/>
<evidence type="ECO:0000259" key="6">
    <source>
        <dbReference type="SMART" id="SM00849"/>
    </source>
</evidence>
<accession>A0A1M5SIJ2</accession>
<evidence type="ECO:0000256" key="2">
    <source>
        <dbReference type="ARBA" id="ARBA00007749"/>
    </source>
</evidence>
<name>A0A1M5SIJ2_9BURK</name>
<dbReference type="OrthoDB" id="5443440at2"/>
<dbReference type="EMBL" id="FQXE01000003">
    <property type="protein sequence ID" value="SHH38309.1"/>
    <property type="molecule type" value="Genomic_DNA"/>
</dbReference>
<keyword evidence="4" id="KW-0378">Hydrolase</keyword>
<dbReference type="STRING" id="658167.SAMN04488135_10388"/>
<dbReference type="RefSeq" id="WP_073102288.1">
    <property type="nucleotide sequence ID" value="NZ_FQXE01000003.1"/>
</dbReference>
<keyword evidence="8" id="KW-1185">Reference proteome</keyword>
<dbReference type="SMART" id="SM00849">
    <property type="entry name" value="Lactamase_B"/>
    <property type="match status" value="1"/>
</dbReference>
<evidence type="ECO:0000256" key="5">
    <source>
        <dbReference type="ARBA" id="ARBA00022833"/>
    </source>
</evidence>
<reference evidence="7 8" key="1">
    <citation type="submission" date="2016-11" db="EMBL/GenBank/DDBJ databases">
        <authorList>
            <person name="Jaros S."/>
            <person name="Januszkiewicz K."/>
            <person name="Wedrychowicz H."/>
        </authorList>
    </citation>
    <scope>NUCLEOTIDE SEQUENCE [LARGE SCALE GENOMIC DNA]</scope>
    <source>
        <strain evidence="7 8">CGMCC 1.10190</strain>
    </source>
</reference>
<organism evidence="7 8">
    <name type="scientific">Pollutimonas bauzanensis</name>
    <dbReference type="NCBI Taxonomy" id="658167"/>
    <lineage>
        <taxon>Bacteria</taxon>
        <taxon>Pseudomonadati</taxon>
        <taxon>Pseudomonadota</taxon>
        <taxon>Betaproteobacteria</taxon>
        <taxon>Burkholderiales</taxon>
        <taxon>Alcaligenaceae</taxon>
        <taxon>Pollutimonas</taxon>
    </lineage>
</organism>
<dbReference type="PANTHER" id="PTHR42978">
    <property type="entry name" value="QUORUM-QUENCHING LACTONASE YTNP-RELATED-RELATED"/>
    <property type="match status" value="1"/>
</dbReference>
<dbReference type="CDD" id="cd07729">
    <property type="entry name" value="AHL_lactonase_MBL-fold"/>
    <property type="match status" value="1"/>
</dbReference>
<keyword evidence="3" id="KW-0479">Metal-binding</keyword>
<dbReference type="SUPFAM" id="SSF56281">
    <property type="entry name" value="Metallo-hydrolase/oxidoreductase"/>
    <property type="match status" value="1"/>
</dbReference>
<dbReference type="PANTHER" id="PTHR42978:SF7">
    <property type="entry name" value="METALLO-HYDROLASE RV2300C-RELATED"/>
    <property type="match status" value="1"/>
</dbReference>
<dbReference type="InterPro" id="IPR036866">
    <property type="entry name" value="RibonucZ/Hydroxyglut_hydro"/>
</dbReference>
<dbReference type="Pfam" id="PF00753">
    <property type="entry name" value="Lactamase_B"/>
    <property type="match status" value="1"/>
</dbReference>
<dbReference type="Gene3D" id="3.60.15.10">
    <property type="entry name" value="Ribonuclease Z/Hydroxyacylglutathione hydrolase-like"/>
    <property type="match status" value="1"/>
</dbReference>
<gene>
    <name evidence="7" type="ORF">SAMN04488135_10388</name>
</gene>
<comment type="similarity">
    <text evidence="2">Belongs to the metallo-beta-lactamase superfamily.</text>
</comment>
<evidence type="ECO:0000313" key="8">
    <source>
        <dbReference type="Proteomes" id="UP000184226"/>
    </source>
</evidence>
<evidence type="ECO:0000256" key="3">
    <source>
        <dbReference type="ARBA" id="ARBA00022723"/>
    </source>
</evidence>
<dbReference type="InterPro" id="IPR051013">
    <property type="entry name" value="MBL_superfamily_lactonases"/>
</dbReference>
<feature type="domain" description="Metallo-beta-lactamase" evidence="6">
    <location>
        <begin position="39"/>
        <end position="239"/>
    </location>
</feature>
<dbReference type="InterPro" id="IPR001279">
    <property type="entry name" value="Metallo-B-lactamas"/>
</dbReference>
<keyword evidence="5" id="KW-0862">Zinc</keyword>
<dbReference type="GO" id="GO:0046872">
    <property type="term" value="F:metal ion binding"/>
    <property type="evidence" value="ECO:0007669"/>
    <property type="project" value="UniProtKB-KW"/>
</dbReference>
<dbReference type="AlphaFoldDB" id="A0A1M5SIJ2"/>
<evidence type="ECO:0000256" key="4">
    <source>
        <dbReference type="ARBA" id="ARBA00022801"/>
    </source>
</evidence>
<dbReference type="Proteomes" id="UP000184226">
    <property type="component" value="Unassembled WGS sequence"/>
</dbReference>
<sequence>MHERPPHYEVTALKYATRDGRRPNHFIGGDPHDAPMPMDYYIWLIRNEDRVVLVDVGFDQDMADKRGRTLLRSPAEALSLMGVASVSVRDIVITHLHNDHVGTFHEYENATFHLQDEEMEFATGRYMRSEAFSRAYEPDHVTGMVRLVYQDRVAFHRGDAEIAPGISVHHIGGHTAGLQVLRVHTARGWVVLASDASHYYEHFERGRCFPLMFHLGDALEGYRRLHRLADSPAHIVPGHDPMVMERYPPVSDDLEGIAVSLHKPPVT</sequence>
<comment type="cofactor">
    <cofactor evidence="1">
        <name>Zn(2+)</name>
        <dbReference type="ChEBI" id="CHEBI:29105"/>
    </cofactor>
</comment>
<evidence type="ECO:0000313" key="7">
    <source>
        <dbReference type="EMBL" id="SHH38309.1"/>
    </source>
</evidence>